<name>A0A1Y2M0H9_EPING</name>
<feature type="region of interest" description="Disordered" evidence="9">
    <location>
        <begin position="1"/>
        <end position="33"/>
    </location>
</feature>
<evidence type="ECO:0000313" key="10">
    <source>
        <dbReference type="EMBL" id="OSS49502.1"/>
    </source>
</evidence>
<reference evidence="10 11" key="1">
    <citation type="journal article" date="2017" name="Genome Announc.">
        <title>Genome sequence of the saprophytic ascomycete Epicoccum nigrum ICMP 19927 strain isolated from New Zealand.</title>
        <authorList>
            <person name="Fokin M."/>
            <person name="Fleetwood D."/>
            <person name="Weir B.S."/>
            <person name="Villas-Boas S.G."/>
        </authorList>
    </citation>
    <scope>NUCLEOTIDE SEQUENCE [LARGE SCALE GENOMIC DNA]</scope>
    <source>
        <strain evidence="10 11">ICMP 19927</strain>
    </source>
</reference>
<evidence type="ECO:0000256" key="1">
    <source>
        <dbReference type="ARBA" id="ARBA00004090"/>
    </source>
</evidence>
<dbReference type="Proteomes" id="UP000193240">
    <property type="component" value="Unassembled WGS sequence"/>
</dbReference>
<feature type="coiled-coil region" evidence="8">
    <location>
        <begin position="54"/>
        <end position="105"/>
    </location>
</feature>
<evidence type="ECO:0000256" key="7">
    <source>
        <dbReference type="ARBA" id="ARBA00023242"/>
    </source>
</evidence>
<protein>
    <recommendedName>
        <fullName evidence="8">rRNA-processing protein</fullName>
    </recommendedName>
</protein>
<organism evidence="10 11">
    <name type="scientific">Epicoccum nigrum</name>
    <name type="common">Soil fungus</name>
    <name type="synonym">Epicoccum purpurascens</name>
    <dbReference type="NCBI Taxonomy" id="105696"/>
    <lineage>
        <taxon>Eukaryota</taxon>
        <taxon>Fungi</taxon>
        <taxon>Dikarya</taxon>
        <taxon>Ascomycota</taxon>
        <taxon>Pezizomycotina</taxon>
        <taxon>Dothideomycetes</taxon>
        <taxon>Pleosporomycetidae</taxon>
        <taxon>Pleosporales</taxon>
        <taxon>Pleosporineae</taxon>
        <taxon>Didymellaceae</taxon>
        <taxon>Epicoccum</taxon>
    </lineage>
</organism>
<dbReference type="STRING" id="105696.A0A1Y2M0H9"/>
<accession>A0A1Y2M0H9</accession>
<feature type="compositionally biased region" description="Low complexity" evidence="9">
    <location>
        <begin position="1"/>
        <end position="18"/>
    </location>
</feature>
<keyword evidence="4 8" id="KW-0690">Ribosome biogenesis</keyword>
<evidence type="ECO:0000256" key="2">
    <source>
        <dbReference type="ARBA" id="ARBA00004604"/>
    </source>
</evidence>
<dbReference type="InterPro" id="IPR005579">
    <property type="entry name" value="Cgr1-like"/>
</dbReference>
<gene>
    <name evidence="10" type="ORF">B5807_06031</name>
</gene>
<dbReference type="OMA" id="NGKQWHD"/>
<evidence type="ECO:0000256" key="6">
    <source>
        <dbReference type="ARBA" id="ARBA00023054"/>
    </source>
</evidence>
<proteinExistence type="inferred from homology"/>
<evidence type="ECO:0000256" key="8">
    <source>
        <dbReference type="RuleBase" id="RU363084"/>
    </source>
</evidence>
<evidence type="ECO:0000256" key="4">
    <source>
        <dbReference type="ARBA" id="ARBA00022517"/>
    </source>
</evidence>
<dbReference type="GO" id="GO:0006364">
    <property type="term" value="P:rRNA processing"/>
    <property type="evidence" value="ECO:0007669"/>
    <property type="project" value="UniProtKB-UniRule"/>
</dbReference>
<dbReference type="InParanoid" id="A0A1Y2M0H9"/>
<dbReference type="GO" id="GO:0005730">
    <property type="term" value="C:nucleolus"/>
    <property type="evidence" value="ECO:0007669"/>
    <property type="project" value="UniProtKB-SubCell"/>
</dbReference>
<comment type="function">
    <text evidence="1 8">Involved in nucleolar integrity and required for processing of the pre-rRNA for the 60S ribosome subunit.</text>
</comment>
<dbReference type="Pfam" id="PF03879">
    <property type="entry name" value="Cgr1"/>
    <property type="match status" value="1"/>
</dbReference>
<comment type="similarity">
    <text evidence="3 8">Belongs to the CGR1 family.</text>
</comment>
<evidence type="ECO:0000256" key="3">
    <source>
        <dbReference type="ARBA" id="ARBA00007869"/>
    </source>
</evidence>
<comment type="subcellular location">
    <subcellularLocation>
        <location evidence="2 8">Nucleus</location>
        <location evidence="2 8">Nucleolus</location>
    </subcellularLocation>
</comment>
<keyword evidence="6 8" id="KW-0175">Coiled coil</keyword>
<sequence length="119" mass="13784">MSDTVTTPAPAAPATATVKGMKKNGKQWHDNKGAFRPRANLTSWEKRTAERKALTAVKAKEKELKDEKAAVKQAQVDRIREKRAAKEERERFAKMEEKMHKKRVERLKRREKRNAMLKS</sequence>
<keyword evidence="11" id="KW-1185">Reference proteome</keyword>
<evidence type="ECO:0000256" key="5">
    <source>
        <dbReference type="ARBA" id="ARBA00022552"/>
    </source>
</evidence>
<keyword evidence="7 8" id="KW-0539">Nucleus</keyword>
<dbReference type="AlphaFoldDB" id="A0A1Y2M0H9"/>
<keyword evidence="5 8" id="KW-0698">rRNA processing</keyword>
<evidence type="ECO:0000256" key="9">
    <source>
        <dbReference type="SAM" id="MobiDB-lite"/>
    </source>
</evidence>
<dbReference type="OrthoDB" id="3942380at2759"/>
<dbReference type="EMBL" id="KZ107843">
    <property type="protein sequence ID" value="OSS49502.1"/>
    <property type="molecule type" value="Genomic_DNA"/>
</dbReference>
<evidence type="ECO:0000313" key="11">
    <source>
        <dbReference type="Proteomes" id="UP000193240"/>
    </source>
</evidence>